<evidence type="ECO:0008006" key="4">
    <source>
        <dbReference type="Google" id="ProtNLM"/>
    </source>
</evidence>
<feature type="region of interest" description="Disordered" evidence="1">
    <location>
        <begin position="466"/>
        <end position="499"/>
    </location>
</feature>
<evidence type="ECO:0000256" key="1">
    <source>
        <dbReference type="SAM" id="MobiDB-lite"/>
    </source>
</evidence>
<gene>
    <name evidence="2" type="ORF">BRETT_003178</name>
</gene>
<dbReference type="OrthoDB" id="10250120at2759"/>
<feature type="compositionally biased region" description="Basic and acidic residues" evidence="1">
    <location>
        <begin position="395"/>
        <end position="435"/>
    </location>
</feature>
<feature type="region of interest" description="Disordered" evidence="1">
    <location>
        <begin position="371"/>
        <end position="435"/>
    </location>
</feature>
<dbReference type="Proteomes" id="UP000663131">
    <property type="component" value="Chromosome 9"/>
</dbReference>
<dbReference type="Pfam" id="PF03357">
    <property type="entry name" value="Snf7"/>
    <property type="match status" value="1"/>
</dbReference>
<dbReference type="EMBL" id="CP063137">
    <property type="protein sequence ID" value="QOU22988.1"/>
    <property type="molecule type" value="Genomic_DNA"/>
</dbReference>
<protein>
    <recommendedName>
        <fullName evidence="4">Charged multivesicular body protein 7</fullName>
    </recommendedName>
</protein>
<evidence type="ECO:0000313" key="3">
    <source>
        <dbReference type="Proteomes" id="UP000663131"/>
    </source>
</evidence>
<accession>A0A871RGX6</accession>
<dbReference type="InterPro" id="IPR005024">
    <property type="entry name" value="Snf7_fam"/>
</dbReference>
<reference evidence="2" key="2">
    <citation type="journal article" name="BMC Genomics">
        <title>New genome assemblies reveal patterns of domestication and adaptation across Brettanomyces (Dekkera) species.</title>
        <authorList>
            <person name="Roach M.J."/>
            <person name="Borneman A.R."/>
        </authorList>
    </citation>
    <scope>NUCLEOTIDE SEQUENCE</scope>
    <source>
        <strain evidence="2">UCD 2041</strain>
    </source>
</reference>
<dbReference type="Pfam" id="PF25880">
    <property type="entry name" value="WHD_CHMP7_1st"/>
    <property type="match status" value="1"/>
</dbReference>
<dbReference type="KEGG" id="bbrx:BRETT_003178"/>
<dbReference type="RefSeq" id="XP_041139481.1">
    <property type="nucleotide sequence ID" value="XM_041281690.1"/>
</dbReference>
<name>A0A871RGX6_DEKBR</name>
<organism evidence="2 3">
    <name type="scientific">Dekkera bruxellensis</name>
    <name type="common">Brettanomyces custersii</name>
    <dbReference type="NCBI Taxonomy" id="5007"/>
    <lineage>
        <taxon>Eukaryota</taxon>
        <taxon>Fungi</taxon>
        <taxon>Dikarya</taxon>
        <taxon>Ascomycota</taxon>
        <taxon>Saccharomycotina</taxon>
        <taxon>Pichiomycetes</taxon>
        <taxon>Pichiales</taxon>
        <taxon>Pichiaceae</taxon>
        <taxon>Brettanomyces</taxon>
    </lineage>
</organism>
<proteinExistence type="predicted"/>
<feature type="compositionally biased region" description="Basic residues" evidence="1">
    <location>
        <begin position="480"/>
        <end position="491"/>
    </location>
</feature>
<dbReference type="GeneID" id="64575102"/>
<evidence type="ECO:0000313" key="2">
    <source>
        <dbReference type="EMBL" id="QOU22988.1"/>
    </source>
</evidence>
<sequence length="499" mass="56367">MEDFILSDKNFKRSRLHSLYSDFSHLKQTNVEGYAANLTSWKFLLLDIISKHVELLCQDDAISFDSNTLVSILTVRDTSLTYIPKGLSEVLNSMINEDHTLVPLSLFKSKPVDVNGNGDGILRSIFRSIMGTSYCNHVTNFDTADPSSDDGGLIPNEKFICLSKLKDIAGQIKLLLTSNNPAKLNHLQKLAENNDVVKTQTDFDCCIQYLTRDTMDVGLNGDITYLLGSDGRFKGENISGLDLATLETVADLNYSIFKLQNHYDTLHNSLNTLDHKIHGLIREKRLKLAKSQLRIKKIVEKQLVENQLKLENLQIVRLKLQEAKTNVSVAETLKSNADLLKKINKEAPDADELDSILQDIGDELDRTTEISSKLGNLTTTETQEEENSIETELSALEKEEEDKNRKSYTKEKSENAEQETSEKLEKDIKPISMENKCKDNLNKQLSKTSEVAIETGHAQIEALEERFKKLTLPKEGTSRSLKRNDKKHRPDKTREPLTA</sequence>
<dbReference type="GO" id="GO:0007034">
    <property type="term" value="P:vacuolar transport"/>
    <property type="evidence" value="ECO:0007669"/>
    <property type="project" value="InterPro"/>
</dbReference>
<dbReference type="AlphaFoldDB" id="A0A871RGX6"/>
<reference evidence="2" key="1">
    <citation type="submission" date="2020-10" db="EMBL/GenBank/DDBJ databases">
        <authorList>
            <person name="Palmer J.M."/>
        </authorList>
    </citation>
    <scope>NUCLEOTIDE SEQUENCE</scope>
    <source>
        <strain evidence="2">UCD 2041</strain>
    </source>
</reference>